<evidence type="ECO:0000256" key="9">
    <source>
        <dbReference type="ARBA" id="ARBA00031306"/>
    </source>
</evidence>
<dbReference type="GO" id="GO:0016740">
    <property type="term" value="F:transferase activity"/>
    <property type="evidence" value="ECO:0007669"/>
    <property type="project" value="UniProtKB-KW"/>
</dbReference>
<dbReference type="InterPro" id="IPR024932">
    <property type="entry name" value="ApbE"/>
</dbReference>
<evidence type="ECO:0000256" key="3">
    <source>
        <dbReference type="ARBA" id="ARBA00016337"/>
    </source>
</evidence>
<dbReference type="PANTHER" id="PTHR30040:SF2">
    <property type="entry name" value="FAD:PROTEIN FMN TRANSFERASE"/>
    <property type="match status" value="1"/>
</dbReference>
<reference evidence="12" key="1">
    <citation type="journal article" date="2019" name="Int. J. Syst. Evol. Microbiol.">
        <title>The Global Catalogue of Microorganisms (GCM) 10K type strain sequencing project: providing services to taxonomists for standard genome sequencing and annotation.</title>
        <authorList>
            <consortium name="The Broad Institute Genomics Platform"/>
            <consortium name="The Broad Institute Genome Sequencing Center for Infectious Disease"/>
            <person name="Wu L."/>
            <person name="Ma J."/>
        </authorList>
    </citation>
    <scope>NUCLEOTIDE SEQUENCE [LARGE SCALE GENOMIC DNA]</scope>
    <source>
        <strain evidence="12">KCTC 42087</strain>
    </source>
</reference>
<name>A0ABW1AFD1_9ACTN</name>
<dbReference type="Gene3D" id="3.10.520.10">
    <property type="entry name" value="ApbE-like domains"/>
    <property type="match status" value="2"/>
</dbReference>
<organism evidence="11 12">
    <name type="scientific">Actinomadura rugatobispora</name>
    <dbReference type="NCBI Taxonomy" id="1994"/>
    <lineage>
        <taxon>Bacteria</taxon>
        <taxon>Bacillati</taxon>
        <taxon>Actinomycetota</taxon>
        <taxon>Actinomycetes</taxon>
        <taxon>Streptosporangiales</taxon>
        <taxon>Thermomonosporaceae</taxon>
        <taxon>Actinomadura</taxon>
    </lineage>
</organism>
<keyword evidence="7" id="KW-0274">FAD</keyword>
<keyword evidence="6" id="KW-0479">Metal-binding</keyword>
<evidence type="ECO:0000256" key="4">
    <source>
        <dbReference type="ARBA" id="ARBA00022630"/>
    </source>
</evidence>
<dbReference type="PANTHER" id="PTHR30040">
    <property type="entry name" value="THIAMINE BIOSYNTHESIS LIPOPROTEIN APBE"/>
    <property type="match status" value="1"/>
</dbReference>
<evidence type="ECO:0000256" key="2">
    <source>
        <dbReference type="ARBA" id="ARBA00011955"/>
    </source>
</evidence>
<evidence type="ECO:0000313" key="12">
    <source>
        <dbReference type="Proteomes" id="UP001596074"/>
    </source>
</evidence>
<evidence type="ECO:0000313" key="11">
    <source>
        <dbReference type="EMBL" id="MFC5753257.1"/>
    </source>
</evidence>
<dbReference type="Proteomes" id="UP001596074">
    <property type="component" value="Unassembled WGS sequence"/>
</dbReference>
<keyword evidence="12" id="KW-1185">Reference proteome</keyword>
<dbReference type="EMBL" id="JBHSON010000107">
    <property type="protein sequence ID" value="MFC5753257.1"/>
    <property type="molecule type" value="Genomic_DNA"/>
</dbReference>
<dbReference type="RefSeq" id="WP_378290095.1">
    <property type="nucleotide sequence ID" value="NZ_JBHSON010000107.1"/>
</dbReference>
<evidence type="ECO:0000256" key="8">
    <source>
        <dbReference type="ARBA" id="ARBA00022842"/>
    </source>
</evidence>
<evidence type="ECO:0000256" key="6">
    <source>
        <dbReference type="ARBA" id="ARBA00022723"/>
    </source>
</evidence>
<evidence type="ECO:0000256" key="5">
    <source>
        <dbReference type="ARBA" id="ARBA00022679"/>
    </source>
</evidence>
<comment type="caution">
    <text evidence="11">The sequence shown here is derived from an EMBL/GenBank/DDBJ whole genome shotgun (WGS) entry which is preliminary data.</text>
</comment>
<evidence type="ECO:0000256" key="10">
    <source>
        <dbReference type="ARBA" id="ARBA00048540"/>
    </source>
</evidence>
<evidence type="ECO:0000256" key="7">
    <source>
        <dbReference type="ARBA" id="ARBA00022827"/>
    </source>
</evidence>
<dbReference type="InterPro" id="IPR003374">
    <property type="entry name" value="ApbE-like_sf"/>
</dbReference>
<evidence type="ECO:0000256" key="1">
    <source>
        <dbReference type="ARBA" id="ARBA00001946"/>
    </source>
</evidence>
<proteinExistence type="predicted"/>
<gene>
    <name evidence="11" type="ORF">ACFPZN_47225</name>
</gene>
<comment type="catalytic activity">
    <reaction evidence="10">
        <text>L-threonyl-[protein] + FAD = FMN-L-threonyl-[protein] + AMP + H(+)</text>
        <dbReference type="Rhea" id="RHEA:36847"/>
        <dbReference type="Rhea" id="RHEA-COMP:11060"/>
        <dbReference type="Rhea" id="RHEA-COMP:11061"/>
        <dbReference type="ChEBI" id="CHEBI:15378"/>
        <dbReference type="ChEBI" id="CHEBI:30013"/>
        <dbReference type="ChEBI" id="CHEBI:57692"/>
        <dbReference type="ChEBI" id="CHEBI:74257"/>
        <dbReference type="ChEBI" id="CHEBI:456215"/>
        <dbReference type="EC" id="2.7.1.180"/>
    </reaction>
</comment>
<protein>
    <recommendedName>
        <fullName evidence="3">FAD:protein FMN transferase</fullName>
        <ecNumber evidence="2">2.7.1.180</ecNumber>
    </recommendedName>
    <alternativeName>
        <fullName evidence="9">Flavin transferase</fullName>
    </alternativeName>
</protein>
<keyword evidence="5 11" id="KW-0808">Transferase</keyword>
<comment type="cofactor">
    <cofactor evidence="1">
        <name>Mg(2+)</name>
        <dbReference type="ChEBI" id="CHEBI:18420"/>
    </cofactor>
</comment>
<accession>A0ABW1AFD1</accession>
<dbReference type="EC" id="2.7.1.180" evidence="2"/>
<dbReference type="Pfam" id="PF02424">
    <property type="entry name" value="ApbE"/>
    <property type="match status" value="2"/>
</dbReference>
<keyword evidence="4" id="KW-0285">Flavoprotein</keyword>
<sequence>MHHIEHVMGTAVSIDIADLLPRRDLAGLVERTCAWLHEVDRRFSTYRADSEVSLFDDDDDGPAGLDGCSPDLRAVLEACADLHRRTDGYFDARATGRLDPSGYVKGWSVEVASARLARAGSLNHCINAGGDVRCRGRSASGGAWRVGVRHPWEPDKVAWVVTGTDLAVATSGTYERGHHVLDPHTGEPVRALRSVTVTGPDLGVADAYATAAMAMGADGLLWLARLADSTYQSAAVTRDGHAYRSDRFPVATDEPAPVPGNALTDGTGLVADAVLAVSAPRP</sequence>
<dbReference type="SUPFAM" id="SSF143631">
    <property type="entry name" value="ApbE-like"/>
    <property type="match status" value="1"/>
</dbReference>
<keyword evidence="8" id="KW-0460">Magnesium</keyword>